<dbReference type="GO" id="GO:0008483">
    <property type="term" value="F:transaminase activity"/>
    <property type="evidence" value="ECO:0007669"/>
    <property type="project" value="UniProtKB-KW"/>
</dbReference>
<organism evidence="11 12">
    <name type="scientific">Curvibacter microcysteis</name>
    <dbReference type="NCBI Taxonomy" id="3026419"/>
    <lineage>
        <taxon>Bacteria</taxon>
        <taxon>Pseudomonadati</taxon>
        <taxon>Pseudomonadota</taxon>
        <taxon>Betaproteobacteria</taxon>
        <taxon>Burkholderiales</taxon>
        <taxon>Comamonadaceae</taxon>
        <taxon>Curvibacter</taxon>
    </lineage>
</organism>
<dbReference type="InterPro" id="IPR001763">
    <property type="entry name" value="Rhodanese-like_dom"/>
</dbReference>
<evidence type="ECO:0000256" key="4">
    <source>
        <dbReference type="ARBA" id="ARBA00022723"/>
    </source>
</evidence>
<keyword evidence="5" id="KW-0663">Pyridoxal phosphate</keyword>
<dbReference type="PROSITE" id="PS50206">
    <property type="entry name" value="RHODANESE_3"/>
    <property type="match status" value="1"/>
</dbReference>
<evidence type="ECO:0000256" key="8">
    <source>
        <dbReference type="ARBA" id="ARBA00050776"/>
    </source>
</evidence>
<dbReference type="SUPFAM" id="SSF52821">
    <property type="entry name" value="Rhodanese/Cell cycle control phosphatase"/>
    <property type="match status" value="1"/>
</dbReference>
<dbReference type="SMART" id="SM00450">
    <property type="entry name" value="RHOD"/>
    <property type="match status" value="1"/>
</dbReference>
<dbReference type="InterPro" id="IPR015422">
    <property type="entry name" value="PyrdxlP-dep_Trfase_small"/>
</dbReference>
<keyword evidence="11" id="KW-0808">Transferase</keyword>
<dbReference type="Gene3D" id="3.40.250.10">
    <property type="entry name" value="Rhodanese-like domain"/>
    <property type="match status" value="1"/>
</dbReference>
<comment type="similarity">
    <text evidence="2">Belongs to the class-V pyridoxal-phosphate-dependent aminotransferase family. NifS/IscS subfamily.</text>
</comment>
<protein>
    <recommendedName>
        <fullName evidence="3">cysteine desulfurase</fullName>
        <ecNumber evidence="3">2.8.1.7</ecNumber>
    </recommendedName>
</protein>
<feature type="domain" description="Rhodanese" evidence="10">
    <location>
        <begin position="413"/>
        <end position="508"/>
    </location>
</feature>
<dbReference type="Gene3D" id="3.90.1150.10">
    <property type="entry name" value="Aspartate Aminotransferase, domain 1"/>
    <property type="match status" value="1"/>
</dbReference>
<sequence>MNASVLPALYFDFNATSPVLPEAAEAALQAMLSAYGNPSSSHARGREARAVLDTVRQRAREVLGAPQGDLMFVSGATEGIQTAVLSALCAWRQRRAQGQPMGRLLVYGATEHKAVPQSLAHWNQVLGLGLELRALPVDAMGRHDLASLRAWLPDTAMLCTMAANNETGVVSDLDGIEQALIDAGSSALWLVDGVQALGKLDLKLAQRRIDYAPFSGHKLHAPKGIGLLYVRTGAPYTPLMAGGGQEGGLRSGTENMPGIAALGAVLQALQRGDTFCSLSTLQAYRAQICACLQACFPGVVFNAPLAHSLPTTLNFSVPGPACAALTAWLDAADLQVSAGSACSTAQAQPSFVLQAMGCDEGLARAAVRLSLSLCTRAEQVDALCERLRHCAQQLAEAQSAALSGHALAAFSARHPQACWVDVRSAQEHAACTQLAQWDRPILSWPLADLMQDRAAPVGLAPDQPWLLLCQSGQRSAQAWQALRQRGQRAVWQLAGGVQAQPLARPVLRDEVEPALVG</sequence>
<dbReference type="PANTHER" id="PTHR11601">
    <property type="entry name" value="CYSTEINE DESULFURYLASE FAMILY MEMBER"/>
    <property type="match status" value="1"/>
</dbReference>
<dbReference type="PROSITE" id="PS00595">
    <property type="entry name" value="AA_TRANSFER_CLASS_5"/>
    <property type="match status" value="1"/>
</dbReference>
<evidence type="ECO:0000256" key="2">
    <source>
        <dbReference type="ARBA" id="ARBA00006490"/>
    </source>
</evidence>
<evidence type="ECO:0000256" key="7">
    <source>
        <dbReference type="ARBA" id="ARBA00023014"/>
    </source>
</evidence>
<dbReference type="InterPro" id="IPR020578">
    <property type="entry name" value="Aminotrans_V_PyrdxlP_BS"/>
</dbReference>
<evidence type="ECO:0000256" key="9">
    <source>
        <dbReference type="RuleBase" id="RU004504"/>
    </source>
</evidence>
<evidence type="ECO:0000256" key="1">
    <source>
        <dbReference type="ARBA" id="ARBA00001933"/>
    </source>
</evidence>
<dbReference type="InterPro" id="IPR036873">
    <property type="entry name" value="Rhodanese-like_dom_sf"/>
</dbReference>
<dbReference type="Pfam" id="PF00581">
    <property type="entry name" value="Rhodanese"/>
    <property type="match status" value="1"/>
</dbReference>
<dbReference type="Pfam" id="PF00266">
    <property type="entry name" value="Aminotran_5"/>
    <property type="match status" value="1"/>
</dbReference>
<evidence type="ECO:0000256" key="3">
    <source>
        <dbReference type="ARBA" id="ARBA00012239"/>
    </source>
</evidence>
<dbReference type="SUPFAM" id="SSF53383">
    <property type="entry name" value="PLP-dependent transferases"/>
    <property type="match status" value="1"/>
</dbReference>
<evidence type="ECO:0000259" key="10">
    <source>
        <dbReference type="PROSITE" id="PS50206"/>
    </source>
</evidence>
<dbReference type="EC" id="2.8.1.7" evidence="3"/>
<dbReference type="InterPro" id="IPR015421">
    <property type="entry name" value="PyrdxlP-dep_Trfase_major"/>
</dbReference>
<dbReference type="EMBL" id="JAQSIO010000004">
    <property type="protein sequence ID" value="MDD0815677.1"/>
    <property type="molecule type" value="Genomic_DNA"/>
</dbReference>
<comment type="cofactor">
    <cofactor evidence="1 9">
        <name>pyridoxal 5'-phosphate</name>
        <dbReference type="ChEBI" id="CHEBI:597326"/>
    </cofactor>
</comment>
<dbReference type="RefSeq" id="WP_273927364.1">
    <property type="nucleotide sequence ID" value="NZ_JAQSIO010000004.1"/>
</dbReference>
<dbReference type="Gene3D" id="1.10.260.50">
    <property type="match status" value="1"/>
</dbReference>
<accession>A0ABT5MGH8</accession>
<dbReference type="Gene3D" id="3.40.640.10">
    <property type="entry name" value="Type I PLP-dependent aspartate aminotransferase-like (Major domain)"/>
    <property type="match status" value="1"/>
</dbReference>
<comment type="caution">
    <text evidence="11">The sequence shown here is derived from an EMBL/GenBank/DDBJ whole genome shotgun (WGS) entry which is preliminary data.</text>
</comment>
<dbReference type="Proteomes" id="UP001528672">
    <property type="component" value="Unassembled WGS sequence"/>
</dbReference>
<evidence type="ECO:0000313" key="12">
    <source>
        <dbReference type="Proteomes" id="UP001528672"/>
    </source>
</evidence>
<dbReference type="PANTHER" id="PTHR11601:SF34">
    <property type="entry name" value="CYSTEINE DESULFURASE"/>
    <property type="match status" value="1"/>
</dbReference>
<evidence type="ECO:0000313" key="11">
    <source>
        <dbReference type="EMBL" id="MDD0815677.1"/>
    </source>
</evidence>
<evidence type="ECO:0000256" key="5">
    <source>
        <dbReference type="ARBA" id="ARBA00022898"/>
    </source>
</evidence>
<keyword evidence="6" id="KW-0408">Iron</keyword>
<dbReference type="InterPro" id="IPR000192">
    <property type="entry name" value="Aminotrans_V_dom"/>
</dbReference>
<name>A0ABT5MGH8_9BURK</name>
<keyword evidence="11" id="KW-0032">Aminotransferase</keyword>
<gene>
    <name evidence="11" type="ORF">PSQ39_13655</name>
</gene>
<evidence type="ECO:0000256" key="6">
    <source>
        <dbReference type="ARBA" id="ARBA00023004"/>
    </source>
</evidence>
<proteinExistence type="inferred from homology"/>
<dbReference type="InterPro" id="IPR015424">
    <property type="entry name" value="PyrdxlP-dep_Trfase"/>
</dbReference>
<keyword evidence="12" id="KW-1185">Reference proteome</keyword>
<keyword evidence="4" id="KW-0479">Metal-binding</keyword>
<dbReference type="CDD" id="cd00158">
    <property type="entry name" value="RHOD"/>
    <property type="match status" value="1"/>
</dbReference>
<reference evidence="11 12" key="1">
    <citation type="submission" date="2023-02" db="EMBL/GenBank/DDBJ databases">
        <title>Bacterial whole genome sequence for Curvibacter sp. HBC28.</title>
        <authorList>
            <person name="Le V."/>
            <person name="Ko S.-R."/>
            <person name="Ahn C.-Y."/>
            <person name="Oh H.-M."/>
        </authorList>
    </citation>
    <scope>NUCLEOTIDE SEQUENCE [LARGE SCALE GENOMIC DNA]</scope>
    <source>
        <strain evidence="11 12">HBC28</strain>
    </source>
</reference>
<comment type="catalytic activity">
    <reaction evidence="8">
        <text>(sulfur carrier)-H + L-cysteine = (sulfur carrier)-SH + L-alanine</text>
        <dbReference type="Rhea" id="RHEA:43892"/>
        <dbReference type="Rhea" id="RHEA-COMP:14737"/>
        <dbReference type="Rhea" id="RHEA-COMP:14739"/>
        <dbReference type="ChEBI" id="CHEBI:29917"/>
        <dbReference type="ChEBI" id="CHEBI:35235"/>
        <dbReference type="ChEBI" id="CHEBI:57972"/>
        <dbReference type="ChEBI" id="CHEBI:64428"/>
        <dbReference type="EC" id="2.8.1.7"/>
    </reaction>
</comment>
<keyword evidence="7" id="KW-0411">Iron-sulfur</keyword>